<protein>
    <recommendedName>
        <fullName evidence="3">Transposase</fullName>
    </recommendedName>
</protein>
<proteinExistence type="predicted"/>
<dbReference type="EMBL" id="JAUSVY010000004">
    <property type="protein sequence ID" value="MDQ0505600.1"/>
    <property type="molecule type" value="Genomic_DNA"/>
</dbReference>
<accession>A0ABU0LEM5</accession>
<evidence type="ECO:0008006" key="3">
    <source>
        <dbReference type="Google" id="ProtNLM"/>
    </source>
</evidence>
<keyword evidence="2" id="KW-1185">Reference proteome</keyword>
<gene>
    <name evidence="1" type="ORF">QOZ94_002396</name>
</gene>
<reference evidence="1 2" key="1">
    <citation type="submission" date="2023-07" db="EMBL/GenBank/DDBJ databases">
        <title>Genomic Encyclopedia of Type Strains, Phase IV (KMG-IV): sequencing the most valuable type-strain genomes for metagenomic binning, comparative biology and taxonomic classification.</title>
        <authorList>
            <person name="Goeker M."/>
        </authorList>
    </citation>
    <scope>NUCLEOTIDE SEQUENCE [LARGE SCALE GENOMIC DNA]</scope>
    <source>
        <strain evidence="1 2">DSM 3770</strain>
    </source>
</reference>
<evidence type="ECO:0000313" key="2">
    <source>
        <dbReference type="Proteomes" id="UP001241747"/>
    </source>
</evidence>
<organism evidence="1 2">
    <name type="scientific">Xanthobacter agilis</name>
    <dbReference type="NCBI Taxonomy" id="47492"/>
    <lineage>
        <taxon>Bacteria</taxon>
        <taxon>Pseudomonadati</taxon>
        <taxon>Pseudomonadota</taxon>
        <taxon>Alphaproteobacteria</taxon>
        <taxon>Hyphomicrobiales</taxon>
        <taxon>Xanthobacteraceae</taxon>
        <taxon>Xanthobacter</taxon>
    </lineage>
</organism>
<dbReference type="Proteomes" id="UP001241747">
    <property type="component" value="Unassembled WGS sequence"/>
</dbReference>
<evidence type="ECO:0000313" key="1">
    <source>
        <dbReference type="EMBL" id="MDQ0505600.1"/>
    </source>
</evidence>
<sequence>MTWPTDAELAEFDLVIPAKSRRKPPKEAAE</sequence>
<comment type="caution">
    <text evidence="1">The sequence shown here is derived from an EMBL/GenBank/DDBJ whole genome shotgun (WGS) entry which is preliminary data.</text>
</comment>
<name>A0ABU0LEM5_XANAG</name>